<keyword evidence="1" id="KW-0812">Transmembrane</keyword>
<comment type="caution">
    <text evidence="2">The sequence shown here is derived from an EMBL/GenBank/DDBJ whole genome shotgun (WGS) entry which is preliminary data.</text>
</comment>
<proteinExistence type="predicted"/>
<evidence type="ECO:0000256" key="1">
    <source>
        <dbReference type="SAM" id="Phobius"/>
    </source>
</evidence>
<keyword evidence="1" id="KW-0472">Membrane</keyword>
<feature type="transmembrane region" description="Helical" evidence="1">
    <location>
        <begin position="333"/>
        <end position="351"/>
    </location>
</feature>
<name>A0A1F4UH91_9BACT</name>
<feature type="transmembrane region" description="Helical" evidence="1">
    <location>
        <begin position="277"/>
        <end position="298"/>
    </location>
</feature>
<feature type="transmembrane region" description="Helical" evidence="1">
    <location>
        <begin position="305"/>
        <end position="327"/>
    </location>
</feature>
<feature type="transmembrane region" description="Helical" evidence="1">
    <location>
        <begin position="358"/>
        <end position="375"/>
    </location>
</feature>
<reference evidence="2 3" key="1">
    <citation type="journal article" date="2016" name="Nat. Commun.">
        <title>Thousands of microbial genomes shed light on interconnected biogeochemical processes in an aquifer system.</title>
        <authorList>
            <person name="Anantharaman K."/>
            <person name="Brown C.T."/>
            <person name="Hug L.A."/>
            <person name="Sharon I."/>
            <person name="Castelle C.J."/>
            <person name="Probst A.J."/>
            <person name="Thomas B.C."/>
            <person name="Singh A."/>
            <person name="Wilkins M.J."/>
            <person name="Karaoz U."/>
            <person name="Brodie E.L."/>
            <person name="Williams K.H."/>
            <person name="Hubbard S.S."/>
            <person name="Banfield J.F."/>
        </authorList>
    </citation>
    <scope>NUCLEOTIDE SEQUENCE [LARGE SCALE GENOMIC DNA]</scope>
</reference>
<keyword evidence="1" id="KW-1133">Transmembrane helix</keyword>
<accession>A0A1F4UH91</accession>
<sequence>MKVPKIKLKKINLSSFFKYILSVLISSLILALVLISLPLTERVTSSATYDLITKKDYYWSKEYKLQLDTSQSIRIESDIDKVKSILQKRLRKIGVEESSLNLSKEGDTNFLELTVQTSKDIDVVDSLIKTPFLVNIVTRKADIDFDNPEDVIAPYLLENYDLTPFTRSSFRNVYITQLKNSNNEYSYFALFKTWPWGNEWKTFLEDNAGQTVGVALDEFVTPVQIPTDQSLFAVPVSSTEEKYAQAISILYNSGQMPISYTAVDEKELNIDIAEIDYIKLTEGILVAVVLIYLYLLIINKTPKDTLLLSGISTVITISTWIAYLKISETPTDIFILALEVITVVAIIRLIAENLESKMIITVLLSLISSISILMGSGYIKIFAYDLLILIILSNISLYIGKYYLDNVRKSLKL</sequence>
<evidence type="ECO:0000313" key="3">
    <source>
        <dbReference type="Proteomes" id="UP000178631"/>
    </source>
</evidence>
<organism evidence="2 3">
    <name type="scientific">candidate division WS6 bacterium RIFOXYC1_FULL_33_10</name>
    <dbReference type="NCBI Taxonomy" id="1802606"/>
    <lineage>
        <taxon>Bacteria</taxon>
        <taxon>Candidatus Dojkabacteria</taxon>
    </lineage>
</organism>
<gene>
    <name evidence="2" type="ORF">A3J98_00525</name>
</gene>
<feature type="transmembrane region" description="Helical" evidence="1">
    <location>
        <begin position="381"/>
        <end position="404"/>
    </location>
</feature>
<dbReference type="AlphaFoldDB" id="A0A1F4UH91"/>
<dbReference type="Proteomes" id="UP000178631">
    <property type="component" value="Unassembled WGS sequence"/>
</dbReference>
<evidence type="ECO:0000313" key="2">
    <source>
        <dbReference type="EMBL" id="OGC44287.1"/>
    </source>
</evidence>
<dbReference type="EMBL" id="MEUP01000134">
    <property type="protein sequence ID" value="OGC44287.1"/>
    <property type="molecule type" value="Genomic_DNA"/>
</dbReference>
<feature type="transmembrane region" description="Helical" evidence="1">
    <location>
        <begin position="20"/>
        <end position="39"/>
    </location>
</feature>
<protein>
    <submittedName>
        <fullName evidence="2">Uncharacterized protein</fullName>
    </submittedName>
</protein>